<evidence type="ECO:0000313" key="1">
    <source>
        <dbReference type="EMBL" id="OOH94109.1"/>
    </source>
</evidence>
<gene>
    <name evidence="1" type="ORF">BMF97_12125</name>
</gene>
<dbReference type="EMBL" id="MPOG01000014">
    <property type="protein sequence ID" value="OOH94109.1"/>
    <property type="molecule type" value="Genomic_DNA"/>
</dbReference>
<name>A0A1T3GW12_ELIME</name>
<dbReference type="AlphaFoldDB" id="A0A1T3GW12"/>
<keyword evidence="2" id="KW-1185">Reference proteome</keyword>
<organism evidence="1 2">
    <name type="scientific">Elizabethkingia meningoseptica</name>
    <name type="common">Chryseobacterium meningosepticum</name>
    <dbReference type="NCBI Taxonomy" id="238"/>
    <lineage>
        <taxon>Bacteria</taxon>
        <taxon>Pseudomonadati</taxon>
        <taxon>Bacteroidota</taxon>
        <taxon>Flavobacteriia</taxon>
        <taxon>Flavobacteriales</taxon>
        <taxon>Weeksellaceae</taxon>
        <taxon>Elizabethkingia</taxon>
    </lineage>
</organism>
<reference evidence="1 2" key="1">
    <citation type="submission" date="2016-11" db="EMBL/GenBank/DDBJ databases">
        <title>Genome sequence and comparative genomic analysis of clinical strain Elizabethkingia meningoseptica 61421 PRCM.</title>
        <authorList>
            <person name="Wang M."/>
            <person name="Hu S."/>
            <person name="Cao L."/>
            <person name="Jiang T."/>
            <person name="Zhou Y."/>
            <person name="Ming D."/>
        </authorList>
    </citation>
    <scope>NUCLEOTIDE SEQUENCE [LARGE SCALE GENOMIC DNA]</scope>
    <source>
        <strain evidence="1 2">61421 PRCM</strain>
    </source>
</reference>
<dbReference type="OrthoDB" id="1263809at2"/>
<dbReference type="RefSeq" id="WP_070904446.1">
    <property type="nucleotide sequence ID" value="NZ_CP016378.1"/>
</dbReference>
<proteinExistence type="predicted"/>
<protein>
    <submittedName>
        <fullName evidence="1">Uncharacterized protein</fullName>
    </submittedName>
</protein>
<dbReference type="Proteomes" id="UP000188947">
    <property type="component" value="Unassembled WGS sequence"/>
</dbReference>
<sequence>MKKWKTTLNKYSSELKGTGKNEVLCIMGEEFNFYPAKEWSYTLKKYWWGKKIILCILFNDSDIVRDVYIDVKWEM</sequence>
<evidence type="ECO:0000313" key="2">
    <source>
        <dbReference type="Proteomes" id="UP000188947"/>
    </source>
</evidence>
<comment type="caution">
    <text evidence="1">The sequence shown here is derived from an EMBL/GenBank/DDBJ whole genome shotgun (WGS) entry which is preliminary data.</text>
</comment>
<accession>A0A1T3GW12</accession>